<evidence type="ECO:0000256" key="7">
    <source>
        <dbReference type="ARBA" id="ARBA00014165"/>
    </source>
</evidence>
<evidence type="ECO:0000313" key="15">
    <source>
        <dbReference type="EMBL" id="QHT67650.1"/>
    </source>
</evidence>
<feature type="binding site" evidence="14">
    <location>
        <begin position="115"/>
        <end position="116"/>
    </location>
    <ligand>
        <name>beta-D-galactose</name>
        <dbReference type="ChEBI" id="CHEBI:27667"/>
    </ligand>
</feature>
<protein>
    <recommendedName>
        <fullName evidence="7 11">Aldose 1-epimerase</fullName>
        <ecNumber evidence="6 11">5.1.3.3</ecNumber>
    </recommendedName>
</protein>
<reference evidence="15 16" key="1">
    <citation type="submission" date="2020-01" db="EMBL/GenBank/DDBJ databases">
        <authorList>
            <person name="Kim M.K."/>
        </authorList>
    </citation>
    <scope>NUCLEOTIDE SEQUENCE [LARGE SCALE GENOMIC DNA]</scope>
    <source>
        <strain evidence="15 16">172606-1</strain>
    </source>
</reference>
<dbReference type="RefSeq" id="WP_162443674.1">
    <property type="nucleotide sequence ID" value="NZ_CP048222.1"/>
</dbReference>
<evidence type="ECO:0000256" key="5">
    <source>
        <dbReference type="ARBA" id="ARBA00011245"/>
    </source>
</evidence>
<evidence type="ECO:0000256" key="4">
    <source>
        <dbReference type="ARBA" id="ARBA00006206"/>
    </source>
</evidence>
<comment type="subunit">
    <text evidence="5">Monomer.</text>
</comment>
<dbReference type="InterPro" id="IPR015443">
    <property type="entry name" value="Aldose_1-epimerase"/>
</dbReference>
<keyword evidence="9 11" id="KW-0413">Isomerase</keyword>
<accession>A0A6C0GIW3</accession>
<keyword evidence="10 11" id="KW-0119">Carbohydrate metabolism</keyword>
<dbReference type="InterPro" id="IPR018052">
    <property type="entry name" value="Ald1_epimerase_CS"/>
</dbReference>
<name>A0A6C0GIW3_9BACT</name>
<dbReference type="Pfam" id="PF01263">
    <property type="entry name" value="Aldose_epim"/>
    <property type="match status" value="1"/>
</dbReference>
<dbReference type="Gene3D" id="2.70.98.10">
    <property type="match status" value="1"/>
</dbReference>
<dbReference type="UniPathway" id="UPA00242"/>
<evidence type="ECO:0000256" key="8">
    <source>
        <dbReference type="ARBA" id="ARBA00022837"/>
    </source>
</evidence>
<dbReference type="InterPro" id="IPR014718">
    <property type="entry name" value="GH-type_carb-bd"/>
</dbReference>
<evidence type="ECO:0000256" key="6">
    <source>
        <dbReference type="ARBA" id="ARBA00013185"/>
    </source>
</evidence>
<sequence length="386" mass="42890">MTFIHLLLFLYNILSYPPDHIPLATKNKVPQIQAKAGITKSVFGTFPDGRVAHLFTLRNQAGMEVNISNYGGYIVSWTAPDRKGKQENITLGVPTFADYLKGTPAFGPIIGRFGNRIANGKFSLDGKEYSLHVGRSGHHLHGGKEGFDKKLWSATPVNSNEPALELQYTSPDGEEGYPGTLSVKVVYTLQKDNALRIDYTATTDAPTILNLTNHAYFNLSGMKQDILKHELMIQADQFLVTDQNQIPTGERRKVAGTALDFTKSTTIGTRINDTTDTQIRYGFGYDHCFVFSDTSNRLKSGATLYEPVSGRFLEMYTTEPAVQLYTGNHLNGAVKGKEGIAFTRRFGVCLETQHFPDAPNHPDFPSTTLRPGETYRSTTVYKFSIR</sequence>
<evidence type="ECO:0000256" key="3">
    <source>
        <dbReference type="ARBA" id="ARBA00005028"/>
    </source>
</evidence>
<dbReference type="GO" id="GO:0033499">
    <property type="term" value="P:galactose catabolic process via UDP-galactose, Leloir pathway"/>
    <property type="evidence" value="ECO:0007669"/>
    <property type="project" value="TreeGrafter"/>
</dbReference>
<evidence type="ECO:0000256" key="13">
    <source>
        <dbReference type="PIRSR" id="PIRSR005096-2"/>
    </source>
</evidence>
<feature type="binding site" evidence="13">
    <location>
        <position position="286"/>
    </location>
    <ligand>
        <name>beta-D-galactose</name>
        <dbReference type="ChEBI" id="CHEBI:27667"/>
    </ligand>
</feature>
<dbReference type="KEGG" id="rhoz:GXP67_13935"/>
<keyword evidence="8" id="KW-0106">Calcium</keyword>
<comment type="catalytic activity">
    <reaction evidence="1 11">
        <text>alpha-D-glucose = beta-D-glucose</text>
        <dbReference type="Rhea" id="RHEA:10264"/>
        <dbReference type="ChEBI" id="CHEBI:15903"/>
        <dbReference type="ChEBI" id="CHEBI:17925"/>
        <dbReference type="EC" id="5.1.3.3"/>
    </reaction>
</comment>
<dbReference type="InterPro" id="IPR008183">
    <property type="entry name" value="Aldose_1/G6P_1-epimerase"/>
</dbReference>
<evidence type="ECO:0000256" key="1">
    <source>
        <dbReference type="ARBA" id="ARBA00001614"/>
    </source>
</evidence>
<comment type="pathway">
    <text evidence="3 11">Carbohydrate metabolism; hexose metabolism.</text>
</comment>
<dbReference type="PROSITE" id="PS00545">
    <property type="entry name" value="ALDOSE_1_EPIMERASE"/>
    <property type="match status" value="1"/>
</dbReference>
<evidence type="ECO:0000256" key="10">
    <source>
        <dbReference type="ARBA" id="ARBA00023277"/>
    </source>
</evidence>
<dbReference type="EC" id="5.1.3.3" evidence="6 11"/>
<organism evidence="15 16">
    <name type="scientific">Rhodocytophaga rosea</name>
    <dbReference type="NCBI Taxonomy" id="2704465"/>
    <lineage>
        <taxon>Bacteria</taxon>
        <taxon>Pseudomonadati</taxon>
        <taxon>Bacteroidota</taxon>
        <taxon>Cytophagia</taxon>
        <taxon>Cytophagales</taxon>
        <taxon>Rhodocytophagaceae</taxon>
        <taxon>Rhodocytophaga</taxon>
    </lineage>
</organism>
<dbReference type="PIRSF" id="PIRSF005096">
    <property type="entry name" value="GALM"/>
    <property type="match status" value="1"/>
</dbReference>
<comment type="similarity">
    <text evidence="4 11">Belongs to the aldose epimerase family.</text>
</comment>
<dbReference type="AlphaFoldDB" id="A0A6C0GIW3"/>
<feature type="active site" description="Proton donor" evidence="12">
    <location>
        <position position="214"/>
    </location>
</feature>
<dbReference type="SUPFAM" id="SSF74650">
    <property type="entry name" value="Galactose mutarotase-like"/>
    <property type="match status" value="1"/>
</dbReference>
<dbReference type="GO" id="GO:0004034">
    <property type="term" value="F:aldose 1-epimerase activity"/>
    <property type="evidence" value="ECO:0007669"/>
    <property type="project" value="UniProtKB-EC"/>
</dbReference>
<evidence type="ECO:0000256" key="2">
    <source>
        <dbReference type="ARBA" id="ARBA00001913"/>
    </source>
</evidence>
<dbReference type="GO" id="GO:0005737">
    <property type="term" value="C:cytoplasm"/>
    <property type="evidence" value="ECO:0007669"/>
    <property type="project" value="TreeGrafter"/>
</dbReference>
<evidence type="ECO:0000313" key="16">
    <source>
        <dbReference type="Proteomes" id="UP000480178"/>
    </source>
</evidence>
<evidence type="ECO:0000256" key="11">
    <source>
        <dbReference type="PIRNR" id="PIRNR005096"/>
    </source>
</evidence>
<dbReference type="InterPro" id="IPR011013">
    <property type="entry name" value="Gal_mutarotase_sf_dom"/>
</dbReference>
<keyword evidence="16" id="KW-1185">Reference proteome</keyword>
<proteinExistence type="inferred from homology"/>
<comment type="cofactor">
    <cofactor evidence="2">
        <name>Ca(2+)</name>
        <dbReference type="ChEBI" id="CHEBI:29108"/>
    </cofactor>
</comment>
<dbReference type="EMBL" id="CP048222">
    <property type="protein sequence ID" value="QHT67650.1"/>
    <property type="molecule type" value="Genomic_DNA"/>
</dbReference>
<evidence type="ECO:0000256" key="9">
    <source>
        <dbReference type="ARBA" id="ARBA00023235"/>
    </source>
</evidence>
<dbReference type="PANTHER" id="PTHR10091:SF0">
    <property type="entry name" value="GALACTOSE MUTAROTASE"/>
    <property type="match status" value="1"/>
</dbReference>
<feature type="binding site" evidence="14">
    <location>
        <begin position="214"/>
        <end position="216"/>
    </location>
    <ligand>
        <name>beta-D-galactose</name>
        <dbReference type="ChEBI" id="CHEBI:27667"/>
    </ligand>
</feature>
<evidence type="ECO:0000256" key="14">
    <source>
        <dbReference type="PIRSR" id="PIRSR005096-3"/>
    </source>
</evidence>
<dbReference type="InterPro" id="IPR047215">
    <property type="entry name" value="Galactose_mutarotase-like"/>
</dbReference>
<dbReference type="Proteomes" id="UP000480178">
    <property type="component" value="Chromosome"/>
</dbReference>
<evidence type="ECO:0000256" key="12">
    <source>
        <dbReference type="PIRSR" id="PIRSR005096-1"/>
    </source>
</evidence>
<dbReference type="GO" id="GO:0006006">
    <property type="term" value="P:glucose metabolic process"/>
    <property type="evidence" value="ECO:0007669"/>
    <property type="project" value="TreeGrafter"/>
</dbReference>
<dbReference type="PANTHER" id="PTHR10091">
    <property type="entry name" value="ALDOSE-1-EPIMERASE"/>
    <property type="match status" value="1"/>
</dbReference>
<dbReference type="GO" id="GO:0030246">
    <property type="term" value="F:carbohydrate binding"/>
    <property type="evidence" value="ECO:0007669"/>
    <property type="project" value="InterPro"/>
</dbReference>
<dbReference type="CDD" id="cd09019">
    <property type="entry name" value="galactose_mutarotase_like"/>
    <property type="match status" value="1"/>
</dbReference>
<dbReference type="NCBIfam" id="NF008277">
    <property type="entry name" value="PRK11055.1"/>
    <property type="match status" value="1"/>
</dbReference>
<feature type="active site" description="Proton acceptor" evidence="12">
    <location>
        <position position="351"/>
    </location>
</feature>
<gene>
    <name evidence="15" type="ORF">GXP67_13935</name>
</gene>